<dbReference type="RefSeq" id="YP_002048686.1">
    <property type="nucleotide sequence ID" value="NC_011087.1"/>
</dbReference>
<dbReference type="EMBL" id="CP000815">
    <property type="protein sequence ID" value="ACB42476.1"/>
    <property type="molecule type" value="Genomic_DNA"/>
</dbReference>
<keyword evidence="1" id="KW-0934">Plastid</keyword>
<dbReference type="GeneID" id="6481335"/>
<geneLocation type="organellar chromatophore" evidence="1"/>
<reference evidence="1" key="1">
    <citation type="submission" date="2007-08" db="EMBL/GenBank/DDBJ databases">
        <authorList>
            <person name="Gloeckner G."/>
            <person name="Nowack E."/>
            <person name="Melkonian M."/>
        </authorList>
    </citation>
    <scope>NUCLEOTIDE SEQUENCE</scope>
</reference>
<protein>
    <submittedName>
        <fullName evidence="1">Uncharacterized protein</fullName>
    </submittedName>
</protein>
<name>B1X3F7_PAUCH</name>
<proteinExistence type="predicted"/>
<organism evidence="1">
    <name type="scientific">Paulinella chromatophora</name>
    <dbReference type="NCBI Taxonomy" id="39717"/>
    <lineage>
        <taxon>Eukaryota</taxon>
        <taxon>Sar</taxon>
        <taxon>Rhizaria</taxon>
        <taxon>Cercozoa</taxon>
        <taxon>Imbricatea</taxon>
        <taxon>Silicofilosea</taxon>
        <taxon>Euglyphida</taxon>
        <taxon>Paulinellidae</taxon>
        <taxon>Paulinella</taxon>
    </lineage>
</organism>
<accession>B1X3F7</accession>
<reference evidence="1" key="2">
    <citation type="journal article" date="2008" name="Curr. Biol.">
        <title>Chromatophore genome sequence of Paulinella sheds light on acquisition of photosynthesis by eukaryotes.</title>
        <authorList>
            <person name="Nowack E.C.M."/>
            <person name="Melkonian M."/>
            <person name="Gloeckner G."/>
        </authorList>
    </citation>
    <scope>NUCLEOTIDE SEQUENCE [LARGE SCALE GENOMIC DNA]</scope>
</reference>
<sequence length="191" mass="22286">MRHHPISPITKPMQYRAIGIARGKYVPNEISQLTKGTICTEDGTRIEAVVLGRLLNLMRRRLDLDKPHLWITYPRCRENNKLHLQMVGVWEPRTFVHSDIVISSKREDDHLPEGEDYFSIRGEVIYICPSTAMFVVQVRQARRLDGKYLGPFKLQINGNISLFTLHHFLALDLRRQDQMLILERYEIIGIP</sequence>
<dbReference type="AlphaFoldDB" id="B1X3F7"/>
<gene>
    <name evidence="1" type="ordered locus">PCC_0014</name>
</gene>
<evidence type="ECO:0000313" key="1">
    <source>
        <dbReference type="EMBL" id="ACB42476.1"/>
    </source>
</evidence>